<dbReference type="STRING" id="2082308.A0A2K1QYL4"/>
<keyword evidence="1" id="KW-0472">Membrane</keyword>
<dbReference type="InterPro" id="IPR036298">
    <property type="entry name" value="Chalcone_isomerase_sf"/>
</dbReference>
<sequence>MSRTTMKLLSSRWRALRPVAISSLSGRSMLRLASRYSQPGARTAASIDAPAGSNPYIKDESIEWEQKKQYHIKRIRYASYGLFVSVLATGVVAYQVLDAMQKEDHKKSLQLDASSEGNAKFQGVPVHVIGAGEDKRIVAEGPQDIDLVETGTSSVPYFPKTLFLPNATSTSGSAQPNTPANPGNLRNDEEYSLVGLGIRTVSFLSIQVYVMGLYVRTADLSTLQSRLIHYVNESASTLVPSEKEELKAALLDPTKSMEIWESLLSTSRVKSAWRISPTRNTDFAHLRDGWITGIKKGTQAAQAAIRAKAAGPAETDYESESFGEAVKAFKDIFQGGGKTPKGSVITLARDHKGALDIYFEDPSRNSGQETLGHAEDPRIGKLIWLGYLAGKNVSSEAARRGVADGCLTFASRPVGSAETMVT</sequence>
<dbReference type="PANTHER" id="PTHR47284:SF3">
    <property type="entry name" value="FATTY-ACID-BINDING PROTEIN 2"/>
    <property type="match status" value="1"/>
</dbReference>
<name>A0A2K1QYL4_9PEZI</name>
<proteinExistence type="predicted"/>
<dbReference type="EMBL" id="NKHZ01000025">
    <property type="protein sequence ID" value="PNS20117.1"/>
    <property type="molecule type" value="Genomic_DNA"/>
</dbReference>
<dbReference type="OrthoDB" id="18193at2759"/>
<reference evidence="3 4" key="1">
    <citation type="submission" date="2017-06" db="EMBL/GenBank/DDBJ databases">
        <title>Draft genome sequence of a variant of Elsinoe murrayae.</title>
        <authorList>
            <person name="Cheng Q."/>
        </authorList>
    </citation>
    <scope>NUCLEOTIDE SEQUENCE [LARGE SCALE GENOMIC DNA]</scope>
    <source>
        <strain evidence="3 4">CQ-2017a</strain>
    </source>
</reference>
<protein>
    <recommendedName>
        <fullName evidence="2">Chalcone isomerase domain-containing protein</fullName>
    </recommendedName>
</protein>
<dbReference type="AlphaFoldDB" id="A0A2K1QYL4"/>
<dbReference type="Proteomes" id="UP000243797">
    <property type="component" value="Unassembled WGS sequence"/>
</dbReference>
<dbReference type="InterPro" id="IPR016088">
    <property type="entry name" value="Chalcone_isomerase_3-sand"/>
</dbReference>
<dbReference type="GO" id="GO:0016872">
    <property type="term" value="F:intramolecular lyase activity"/>
    <property type="evidence" value="ECO:0007669"/>
    <property type="project" value="InterPro"/>
</dbReference>
<comment type="caution">
    <text evidence="3">The sequence shown here is derived from an EMBL/GenBank/DDBJ whole genome shotgun (WGS) entry which is preliminary data.</text>
</comment>
<evidence type="ECO:0000313" key="4">
    <source>
        <dbReference type="Proteomes" id="UP000243797"/>
    </source>
</evidence>
<evidence type="ECO:0000313" key="3">
    <source>
        <dbReference type="EMBL" id="PNS20117.1"/>
    </source>
</evidence>
<keyword evidence="1" id="KW-0812">Transmembrane</keyword>
<dbReference type="Pfam" id="PF16035">
    <property type="entry name" value="Chalcone_2"/>
    <property type="match status" value="1"/>
</dbReference>
<gene>
    <name evidence="3" type="ORF">CAC42_5567</name>
</gene>
<keyword evidence="4" id="KW-1185">Reference proteome</keyword>
<evidence type="ECO:0000256" key="1">
    <source>
        <dbReference type="SAM" id="Phobius"/>
    </source>
</evidence>
<feature type="transmembrane region" description="Helical" evidence="1">
    <location>
        <begin position="77"/>
        <end position="97"/>
    </location>
</feature>
<dbReference type="InParanoid" id="A0A2K1QYL4"/>
<keyword evidence="1" id="KW-1133">Transmembrane helix</keyword>
<dbReference type="InterPro" id="IPR016087">
    <property type="entry name" value="Chalcone_isomerase"/>
</dbReference>
<dbReference type="PANTHER" id="PTHR47284">
    <property type="entry name" value="FATTY-ACID-BINDING PROTEIN 2"/>
    <property type="match status" value="1"/>
</dbReference>
<dbReference type="FunCoup" id="A0A2K1QYL4">
    <property type="interactions" value="128"/>
</dbReference>
<evidence type="ECO:0000259" key="2">
    <source>
        <dbReference type="Pfam" id="PF16035"/>
    </source>
</evidence>
<feature type="domain" description="Chalcone isomerase" evidence="2">
    <location>
        <begin position="189"/>
        <end position="402"/>
    </location>
</feature>
<dbReference type="Gene3D" id="3.50.70.10">
    <property type="match status" value="1"/>
</dbReference>
<accession>A0A2K1QYL4</accession>
<organism evidence="3 4">
    <name type="scientific">Sphaceloma murrayae</name>
    <dbReference type="NCBI Taxonomy" id="2082308"/>
    <lineage>
        <taxon>Eukaryota</taxon>
        <taxon>Fungi</taxon>
        <taxon>Dikarya</taxon>
        <taxon>Ascomycota</taxon>
        <taxon>Pezizomycotina</taxon>
        <taxon>Dothideomycetes</taxon>
        <taxon>Dothideomycetidae</taxon>
        <taxon>Myriangiales</taxon>
        <taxon>Elsinoaceae</taxon>
        <taxon>Sphaceloma</taxon>
    </lineage>
</organism>
<dbReference type="SUPFAM" id="SSF54626">
    <property type="entry name" value="Chalcone isomerase"/>
    <property type="match status" value="1"/>
</dbReference>